<evidence type="ECO:0000313" key="2">
    <source>
        <dbReference type="Proteomes" id="UP001161405"/>
    </source>
</evidence>
<organism evidence="1 2">
    <name type="scientific">Maritalea porphyrae</name>
    <dbReference type="NCBI Taxonomy" id="880732"/>
    <lineage>
        <taxon>Bacteria</taxon>
        <taxon>Pseudomonadati</taxon>
        <taxon>Pseudomonadota</taxon>
        <taxon>Alphaproteobacteria</taxon>
        <taxon>Hyphomicrobiales</taxon>
        <taxon>Devosiaceae</taxon>
        <taxon>Maritalea</taxon>
    </lineage>
</organism>
<keyword evidence="2" id="KW-1185">Reference proteome</keyword>
<reference evidence="1" key="2">
    <citation type="submission" date="2023-01" db="EMBL/GenBank/DDBJ databases">
        <title>Draft genome sequence of Maritalea porphyrae strain NBRC 107169.</title>
        <authorList>
            <person name="Sun Q."/>
            <person name="Mori K."/>
        </authorList>
    </citation>
    <scope>NUCLEOTIDE SEQUENCE</scope>
    <source>
        <strain evidence="1">NBRC 107169</strain>
    </source>
</reference>
<proteinExistence type="predicted"/>
<name>A0ABQ5UPY3_9HYPH</name>
<evidence type="ECO:0000313" key="1">
    <source>
        <dbReference type="EMBL" id="GLQ17325.1"/>
    </source>
</evidence>
<protein>
    <submittedName>
        <fullName evidence="1">Uncharacterized protein</fullName>
    </submittedName>
</protein>
<comment type="caution">
    <text evidence="1">The sequence shown here is derived from an EMBL/GenBank/DDBJ whole genome shotgun (WGS) entry which is preliminary data.</text>
</comment>
<reference evidence="1" key="1">
    <citation type="journal article" date="2014" name="Int. J. Syst. Evol. Microbiol.">
        <title>Complete genome of a new Firmicutes species belonging to the dominant human colonic microbiota ('Ruminococcus bicirculans') reveals two chromosomes and a selective capacity to utilize plant glucans.</title>
        <authorList>
            <consortium name="NISC Comparative Sequencing Program"/>
            <person name="Wegmann U."/>
            <person name="Louis P."/>
            <person name="Goesmann A."/>
            <person name="Henrissat B."/>
            <person name="Duncan S.H."/>
            <person name="Flint H.J."/>
        </authorList>
    </citation>
    <scope>NUCLEOTIDE SEQUENCE</scope>
    <source>
        <strain evidence="1">NBRC 107169</strain>
    </source>
</reference>
<dbReference type="Proteomes" id="UP001161405">
    <property type="component" value="Unassembled WGS sequence"/>
</dbReference>
<gene>
    <name evidence="1" type="ORF">GCM10007879_15740</name>
</gene>
<accession>A0ABQ5UPY3</accession>
<dbReference type="EMBL" id="BSNI01000002">
    <property type="protein sequence ID" value="GLQ17325.1"/>
    <property type="molecule type" value="Genomic_DNA"/>
</dbReference>
<sequence length="62" mass="6841">MAIGKMLPDQKSGFGMVLILGLISARSNVIPDWANLLFLILCLQRDKQINQSLYADSHLAVV</sequence>